<dbReference type="AlphaFoldDB" id="A0A9Q1DGS7"/>
<evidence type="ECO:0000256" key="13">
    <source>
        <dbReference type="ARBA" id="ARBA00022889"/>
    </source>
</evidence>
<dbReference type="Proteomes" id="UP001152803">
    <property type="component" value="Unassembled WGS sequence"/>
</dbReference>
<evidence type="ECO:0000256" key="24">
    <source>
        <dbReference type="SAM" id="SignalP"/>
    </source>
</evidence>
<keyword evidence="16" id="KW-0472">Membrane</keyword>
<evidence type="ECO:0000256" key="20">
    <source>
        <dbReference type="ARBA" id="ARBA00023273"/>
    </source>
</evidence>
<evidence type="ECO:0000256" key="12">
    <source>
        <dbReference type="ARBA" id="ARBA00022729"/>
    </source>
</evidence>
<dbReference type="EMBL" id="JAFJMO010000008">
    <property type="protein sequence ID" value="KAJ8269045.1"/>
    <property type="molecule type" value="Genomic_DNA"/>
</dbReference>
<proteinExistence type="inferred from homology"/>
<evidence type="ECO:0000256" key="4">
    <source>
        <dbReference type="ARBA" id="ARBA00004510"/>
    </source>
</evidence>
<dbReference type="GO" id="GO:0005886">
    <property type="term" value="C:plasma membrane"/>
    <property type="evidence" value="ECO:0007669"/>
    <property type="project" value="UniProtKB-SubCell"/>
</dbReference>
<feature type="chain" id="PRO_5040440466" description="Kit ligand" evidence="24">
    <location>
        <begin position="27"/>
        <end position="190"/>
    </location>
</feature>
<keyword evidence="26" id="KW-1185">Reference proteome</keyword>
<evidence type="ECO:0000256" key="17">
    <source>
        <dbReference type="ARBA" id="ARBA00023157"/>
    </source>
</evidence>
<evidence type="ECO:0000256" key="21">
    <source>
        <dbReference type="ARBA" id="ARBA00030364"/>
    </source>
</evidence>
<evidence type="ECO:0000256" key="2">
    <source>
        <dbReference type="ARBA" id="ARBA00004251"/>
    </source>
</evidence>
<keyword evidence="9" id="KW-0963">Cytoplasm</keyword>
<dbReference type="GO" id="GO:0030175">
    <property type="term" value="C:filopodium"/>
    <property type="evidence" value="ECO:0007669"/>
    <property type="project" value="UniProtKB-SubCell"/>
</dbReference>
<evidence type="ECO:0000256" key="5">
    <source>
        <dbReference type="ARBA" id="ARBA00004613"/>
    </source>
</evidence>
<name>A0A9Q1DGS7_CONCO</name>
<keyword evidence="12 24" id="KW-0732">Signal</keyword>
<evidence type="ECO:0000256" key="15">
    <source>
        <dbReference type="ARBA" id="ARBA00023030"/>
    </source>
</evidence>
<keyword evidence="15" id="KW-0339">Growth factor</keyword>
<comment type="subcellular location">
    <subcellularLocation>
        <location evidence="2">Cell membrane</location>
        <topology evidence="2">Single-pass type I membrane protein</topology>
    </subcellularLocation>
    <subcellularLocation>
        <location evidence="3">Cell projection</location>
        <location evidence="3">Filopodium</location>
    </subcellularLocation>
    <subcellularLocation>
        <location evidence="4">Cell projection</location>
        <location evidence="4">Lamellipodium</location>
    </subcellularLocation>
    <subcellularLocation>
        <location evidence="1">Cytoplasm</location>
        <location evidence="1">Cytoskeleton</location>
    </subcellularLocation>
    <subcellularLocation>
        <location evidence="5">Secreted</location>
    </subcellularLocation>
</comment>
<dbReference type="Pfam" id="PF02404">
    <property type="entry name" value="SCF"/>
    <property type="match status" value="1"/>
</dbReference>
<keyword evidence="13" id="KW-0130">Cell adhesion</keyword>
<dbReference type="SUPFAM" id="SSF47266">
    <property type="entry name" value="4-helical cytokines"/>
    <property type="match status" value="1"/>
</dbReference>
<dbReference type="InterPro" id="IPR009079">
    <property type="entry name" value="4_helix_cytokine-like_core"/>
</dbReference>
<evidence type="ECO:0000256" key="18">
    <source>
        <dbReference type="ARBA" id="ARBA00023180"/>
    </source>
</evidence>
<evidence type="ECO:0000256" key="7">
    <source>
        <dbReference type="ARBA" id="ARBA00017304"/>
    </source>
</evidence>
<feature type="signal peptide" evidence="24">
    <location>
        <begin position="1"/>
        <end position="26"/>
    </location>
</feature>
<keyword evidence="17" id="KW-1015">Disulfide bond</keyword>
<dbReference type="GO" id="GO:0005173">
    <property type="term" value="F:stem cell factor receptor binding"/>
    <property type="evidence" value="ECO:0007669"/>
    <property type="project" value="InterPro"/>
</dbReference>
<reference evidence="25" key="1">
    <citation type="journal article" date="2023" name="Science">
        <title>Genome structures resolve the early diversification of teleost fishes.</title>
        <authorList>
            <person name="Parey E."/>
            <person name="Louis A."/>
            <person name="Montfort J."/>
            <person name="Bouchez O."/>
            <person name="Roques C."/>
            <person name="Iampietro C."/>
            <person name="Lluch J."/>
            <person name="Castinel A."/>
            <person name="Donnadieu C."/>
            <person name="Desvignes T."/>
            <person name="Floi Bucao C."/>
            <person name="Jouanno E."/>
            <person name="Wen M."/>
            <person name="Mejri S."/>
            <person name="Dirks R."/>
            <person name="Jansen H."/>
            <person name="Henkel C."/>
            <person name="Chen W.J."/>
            <person name="Zahm M."/>
            <person name="Cabau C."/>
            <person name="Klopp C."/>
            <person name="Thompson A.W."/>
            <person name="Robinson-Rechavi M."/>
            <person name="Braasch I."/>
            <person name="Lecointre G."/>
            <person name="Bobe J."/>
            <person name="Postlethwait J.H."/>
            <person name="Berthelot C."/>
            <person name="Roest Crollius H."/>
            <person name="Guiguen Y."/>
        </authorList>
    </citation>
    <scope>NUCLEOTIDE SEQUENCE</scope>
    <source>
        <strain evidence="25">Concon-B</strain>
    </source>
</reference>
<evidence type="ECO:0000256" key="1">
    <source>
        <dbReference type="ARBA" id="ARBA00004245"/>
    </source>
</evidence>
<comment type="caution">
    <text evidence="25">The sequence shown here is derived from an EMBL/GenBank/DDBJ whole genome shotgun (WGS) entry which is preliminary data.</text>
</comment>
<evidence type="ECO:0000256" key="8">
    <source>
        <dbReference type="ARBA" id="ARBA00022475"/>
    </source>
</evidence>
<keyword evidence="8" id="KW-1003">Cell membrane</keyword>
<keyword evidence="11" id="KW-0812">Transmembrane</keyword>
<evidence type="ECO:0000256" key="10">
    <source>
        <dbReference type="ARBA" id="ARBA00022525"/>
    </source>
</evidence>
<evidence type="ECO:0000313" key="26">
    <source>
        <dbReference type="Proteomes" id="UP001152803"/>
    </source>
</evidence>
<organism evidence="25 26">
    <name type="scientific">Conger conger</name>
    <name type="common">Conger eel</name>
    <name type="synonym">Muraena conger</name>
    <dbReference type="NCBI Taxonomy" id="82655"/>
    <lineage>
        <taxon>Eukaryota</taxon>
        <taxon>Metazoa</taxon>
        <taxon>Chordata</taxon>
        <taxon>Craniata</taxon>
        <taxon>Vertebrata</taxon>
        <taxon>Euteleostomi</taxon>
        <taxon>Actinopterygii</taxon>
        <taxon>Neopterygii</taxon>
        <taxon>Teleostei</taxon>
        <taxon>Anguilliformes</taxon>
        <taxon>Congridae</taxon>
        <taxon>Conger</taxon>
    </lineage>
</organism>
<dbReference type="GO" id="GO:0008083">
    <property type="term" value="F:growth factor activity"/>
    <property type="evidence" value="ECO:0007669"/>
    <property type="project" value="UniProtKB-KW"/>
</dbReference>
<dbReference type="GO" id="GO:0005125">
    <property type="term" value="F:cytokine activity"/>
    <property type="evidence" value="ECO:0007669"/>
    <property type="project" value="TreeGrafter"/>
</dbReference>
<evidence type="ECO:0000256" key="9">
    <source>
        <dbReference type="ARBA" id="ARBA00022490"/>
    </source>
</evidence>
<evidence type="ECO:0000256" key="23">
    <source>
        <dbReference type="ARBA" id="ARBA00033123"/>
    </source>
</evidence>
<keyword evidence="14" id="KW-1133">Transmembrane helix</keyword>
<evidence type="ECO:0000256" key="6">
    <source>
        <dbReference type="ARBA" id="ARBA00010419"/>
    </source>
</evidence>
<evidence type="ECO:0000256" key="19">
    <source>
        <dbReference type="ARBA" id="ARBA00023212"/>
    </source>
</evidence>
<protein>
    <recommendedName>
        <fullName evidence="7">Kit ligand</fullName>
    </recommendedName>
    <alternativeName>
        <fullName evidence="21">Mast cell growth factor</fullName>
    </alternativeName>
    <alternativeName>
        <fullName evidence="23">Stem cell factor</fullName>
    </alternativeName>
    <alternativeName>
        <fullName evidence="22">c-Kit ligand</fullName>
    </alternativeName>
</protein>
<keyword evidence="19" id="KW-0206">Cytoskeleton</keyword>
<evidence type="ECO:0000313" key="25">
    <source>
        <dbReference type="EMBL" id="KAJ8269045.1"/>
    </source>
</evidence>
<dbReference type="PANTHER" id="PTHR11574">
    <property type="entry name" value="KIT LIGAND"/>
    <property type="match status" value="1"/>
</dbReference>
<dbReference type="InterPro" id="IPR003452">
    <property type="entry name" value="SCF"/>
</dbReference>
<dbReference type="PANTHER" id="PTHR11574:SF0">
    <property type="entry name" value="KIT LIGAND"/>
    <property type="match status" value="1"/>
</dbReference>
<keyword evidence="18" id="KW-0325">Glycoprotein</keyword>
<dbReference type="GO" id="GO:0007155">
    <property type="term" value="P:cell adhesion"/>
    <property type="evidence" value="ECO:0007669"/>
    <property type="project" value="UniProtKB-KW"/>
</dbReference>
<accession>A0A9Q1DGS7</accession>
<keyword evidence="20" id="KW-0966">Cell projection</keyword>
<gene>
    <name evidence="25" type="ORF">COCON_G00116520</name>
</gene>
<dbReference type="GO" id="GO:0005856">
    <property type="term" value="C:cytoskeleton"/>
    <property type="evidence" value="ECO:0007669"/>
    <property type="project" value="UniProtKB-SubCell"/>
</dbReference>
<evidence type="ECO:0000256" key="14">
    <source>
        <dbReference type="ARBA" id="ARBA00022989"/>
    </source>
</evidence>
<dbReference type="GO" id="GO:0030027">
    <property type="term" value="C:lamellipodium"/>
    <property type="evidence" value="ECO:0007669"/>
    <property type="project" value="UniProtKB-SubCell"/>
</dbReference>
<evidence type="ECO:0000256" key="11">
    <source>
        <dbReference type="ARBA" id="ARBA00022692"/>
    </source>
</evidence>
<dbReference type="PROSITE" id="PS51257">
    <property type="entry name" value="PROKAR_LIPOPROTEIN"/>
    <property type="match status" value="1"/>
</dbReference>
<evidence type="ECO:0000256" key="22">
    <source>
        <dbReference type="ARBA" id="ARBA00032898"/>
    </source>
</evidence>
<evidence type="ECO:0000256" key="16">
    <source>
        <dbReference type="ARBA" id="ARBA00023136"/>
    </source>
</evidence>
<dbReference type="GO" id="GO:0008284">
    <property type="term" value="P:positive regulation of cell population proliferation"/>
    <property type="evidence" value="ECO:0007669"/>
    <property type="project" value="TreeGrafter"/>
</dbReference>
<evidence type="ECO:0000256" key="3">
    <source>
        <dbReference type="ARBA" id="ARBA00004486"/>
    </source>
</evidence>
<dbReference type="GO" id="GO:0005576">
    <property type="term" value="C:extracellular region"/>
    <property type="evidence" value="ECO:0007669"/>
    <property type="project" value="UniProtKB-SubCell"/>
</dbReference>
<dbReference type="Gene3D" id="1.20.1250.10">
    <property type="match status" value="1"/>
</dbReference>
<keyword evidence="10" id="KW-0964">Secreted</keyword>
<dbReference type="OrthoDB" id="8445223at2759"/>
<comment type="similarity">
    <text evidence="6">Belongs to the SCF family.</text>
</comment>
<sequence length="190" mass="21252">MKKANIWIITCVYLLFSAIFAACSSGIGNPITDDVAFVVTHLKHNIPKDYKIPIHYIPKEEGGHCWVELNVYHLEESLKALAQMFGNISTNRENITIIVQMLQGVRFRIGNSDLEVLMADNSNDDNNQSINNNNNRLSSPLKHCCDRRLHRDKLQYITWPGAHVADSTDKPCIIAADSTGCHFVSASVEG</sequence>